<dbReference type="AlphaFoldDB" id="A0A1I7GZE6"/>
<evidence type="ECO:0000259" key="4">
    <source>
        <dbReference type="PROSITE" id="PS50887"/>
    </source>
</evidence>
<dbReference type="Proteomes" id="UP000199391">
    <property type="component" value="Unassembled WGS sequence"/>
</dbReference>
<dbReference type="SUPFAM" id="SSF55073">
    <property type="entry name" value="Nucleotide cyclase"/>
    <property type="match status" value="1"/>
</dbReference>
<proteinExistence type="predicted"/>
<comment type="catalytic activity">
    <reaction evidence="2">
        <text>2 GTP = 3',3'-c-di-GMP + 2 diphosphate</text>
        <dbReference type="Rhea" id="RHEA:24898"/>
        <dbReference type="ChEBI" id="CHEBI:33019"/>
        <dbReference type="ChEBI" id="CHEBI:37565"/>
        <dbReference type="ChEBI" id="CHEBI:58805"/>
        <dbReference type="EC" id="2.7.7.65"/>
    </reaction>
</comment>
<feature type="transmembrane region" description="Helical" evidence="3">
    <location>
        <begin position="65"/>
        <end position="83"/>
    </location>
</feature>
<dbReference type="PANTHER" id="PTHR45138">
    <property type="entry name" value="REGULATORY COMPONENTS OF SENSORY TRANSDUCTION SYSTEM"/>
    <property type="match status" value="1"/>
</dbReference>
<sequence>MPHPIEHHTGARRGLPARFASLVLTDDFRQRRRVAMVLMTVAMYAVCSAILGYGVVFGIFDPARAAVLGLLFALTAIVFFVLIRGGYNLRFAEPSLAFPQAAVAQTLVAISYAVTGPVHAANLVFLAMVMCFGMFDMSTRNVRLLLVYTVCLMGAVMAWCAHTDPATYPARLEVIYFAMTASALPAIGSLSVQLSNMRGRLRSQKKELEAALEHIRKAATHDELTGLPNRRHALALMAEHISREARGGPMVHVALIDLDHFKNVNDTFGHRVGDEALVCFARQARAHLRGDDIVARWGGEEFLLVLPETPHGDPNIGIERLRGALAATRISEAAPHLRIAFSSGITRHVKGEGIDDMIERADRALYTAKTSGRNRTVALHPAPRPPGA</sequence>
<dbReference type="FunFam" id="3.30.70.270:FF:000001">
    <property type="entry name" value="Diguanylate cyclase domain protein"/>
    <property type="match status" value="1"/>
</dbReference>
<dbReference type="PROSITE" id="PS50887">
    <property type="entry name" value="GGDEF"/>
    <property type="match status" value="1"/>
</dbReference>
<dbReference type="Pfam" id="PF00990">
    <property type="entry name" value="GGDEF"/>
    <property type="match status" value="1"/>
</dbReference>
<accession>A0A1I7GZE6</accession>
<dbReference type="STRING" id="1035707.SAMN05216552_1004213"/>
<keyword evidence="3" id="KW-0472">Membrane</keyword>
<dbReference type="SMART" id="SM00267">
    <property type="entry name" value="GGDEF"/>
    <property type="match status" value="1"/>
</dbReference>
<dbReference type="InterPro" id="IPR029787">
    <property type="entry name" value="Nucleotide_cyclase"/>
</dbReference>
<dbReference type="GO" id="GO:0052621">
    <property type="term" value="F:diguanylate cyclase activity"/>
    <property type="evidence" value="ECO:0007669"/>
    <property type="project" value="UniProtKB-EC"/>
</dbReference>
<evidence type="ECO:0000256" key="3">
    <source>
        <dbReference type="SAM" id="Phobius"/>
    </source>
</evidence>
<keyword evidence="6" id="KW-1185">Reference proteome</keyword>
<evidence type="ECO:0000256" key="1">
    <source>
        <dbReference type="ARBA" id="ARBA00012528"/>
    </source>
</evidence>
<dbReference type="InterPro" id="IPR000160">
    <property type="entry name" value="GGDEF_dom"/>
</dbReference>
<dbReference type="EC" id="2.7.7.65" evidence="1"/>
<evidence type="ECO:0000313" key="6">
    <source>
        <dbReference type="Proteomes" id="UP000199391"/>
    </source>
</evidence>
<feature type="transmembrane region" description="Helical" evidence="3">
    <location>
        <begin position="174"/>
        <end position="195"/>
    </location>
</feature>
<feature type="transmembrane region" description="Helical" evidence="3">
    <location>
        <begin position="144"/>
        <end position="162"/>
    </location>
</feature>
<feature type="transmembrane region" description="Helical" evidence="3">
    <location>
        <begin position="34"/>
        <end position="59"/>
    </location>
</feature>
<dbReference type="PANTHER" id="PTHR45138:SF9">
    <property type="entry name" value="DIGUANYLATE CYCLASE DGCM-RELATED"/>
    <property type="match status" value="1"/>
</dbReference>
<name>A0A1I7GZE6_9BURK</name>
<keyword evidence="3" id="KW-0812">Transmembrane</keyword>
<dbReference type="InterPro" id="IPR043128">
    <property type="entry name" value="Rev_trsase/Diguanyl_cyclase"/>
</dbReference>
<dbReference type="Gene3D" id="3.30.70.270">
    <property type="match status" value="1"/>
</dbReference>
<feature type="domain" description="GGDEF" evidence="4">
    <location>
        <begin position="249"/>
        <end position="381"/>
    </location>
</feature>
<evidence type="ECO:0000256" key="2">
    <source>
        <dbReference type="ARBA" id="ARBA00034247"/>
    </source>
</evidence>
<organism evidence="5 6">
    <name type="scientific">Pseudoduganella namucuonensis</name>
    <dbReference type="NCBI Taxonomy" id="1035707"/>
    <lineage>
        <taxon>Bacteria</taxon>
        <taxon>Pseudomonadati</taxon>
        <taxon>Pseudomonadota</taxon>
        <taxon>Betaproteobacteria</taxon>
        <taxon>Burkholderiales</taxon>
        <taxon>Oxalobacteraceae</taxon>
        <taxon>Telluria group</taxon>
        <taxon>Pseudoduganella</taxon>
    </lineage>
</organism>
<reference evidence="6" key="1">
    <citation type="submission" date="2016-10" db="EMBL/GenBank/DDBJ databases">
        <authorList>
            <person name="Varghese N."/>
            <person name="Submissions S."/>
        </authorList>
    </citation>
    <scope>NUCLEOTIDE SEQUENCE [LARGE SCALE GENOMIC DNA]</scope>
    <source>
        <strain evidence="6">CGMCC 1.11014</strain>
    </source>
</reference>
<dbReference type="CDD" id="cd01949">
    <property type="entry name" value="GGDEF"/>
    <property type="match status" value="1"/>
</dbReference>
<dbReference type="InterPro" id="IPR050469">
    <property type="entry name" value="Diguanylate_Cyclase"/>
</dbReference>
<keyword evidence="3" id="KW-1133">Transmembrane helix</keyword>
<protein>
    <recommendedName>
        <fullName evidence="1">diguanylate cyclase</fullName>
        <ecNumber evidence="1">2.7.7.65</ecNumber>
    </recommendedName>
</protein>
<gene>
    <name evidence="5" type="ORF">SAMN05216552_1004213</name>
</gene>
<dbReference type="EMBL" id="FPBO01000004">
    <property type="protein sequence ID" value="SFU53770.1"/>
    <property type="molecule type" value="Genomic_DNA"/>
</dbReference>
<dbReference type="RefSeq" id="WP_177307013.1">
    <property type="nucleotide sequence ID" value="NZ_FPBO01000004.1"/>
</dbReference>
<dbReference type="NCBIfam" id="TIGR00254">
    <property type="entry name" value="GGDEF"/>
    <property type="match status" value="1"/>
</dbReference>
<evidence type="ECO:0000313" key="5">
    <source>
        <dbReference type="EMBL" id="SFU53770.1"/>
    </source>
</evidence>